<feature type="compositionally biased region" description="Polar residues" evidence="6">
    <location>
        <begin position="147"/>
        <end position="165"/>
    </location>
</feature>
<protein>
    <recommendedName>
        <fullName evidence="7">Zn(2)-C6 fungal-type domain-containing protein</fullName>
    </recommendedName>
</protein>
<evidence type="ECO:0000256" key="1">
    <source>
        <dbReference type="ARBA" id="ARBA00004123"/>
    </source>
</evidence>
<dbReference type="Gene3D" id="4.10.240.10">
    <property type="entry name" value="Zn(2)-C6 fungal-type DNA-binding domain"/>
    <property type="match status" value="1"/>
</dbReference>
<feature type="region of interest" description="Disordered" evidence="6">
    <location>
        <begin position="140"/>
        <end position="178"/>
    </location>
</feature>
<sequence length="275" mass="30341">MTYGTMSSLIQPPCLLRNLFYTMDRRQQDHDEATQTPQQQTPDEVLLWIDSLSGHAPGDPAVHYNWPVGEWPPDATRAPYRHAGAHESQQGSFTLPPGTTRGQPSFAQTGQPYMQTAYAGQPYPQTIMFSGQSQGEHVAYEEHSGSYRGSSPSYTETESVCSSSKGKSRIALDPSQPLTVDGKPRARVFVACDRCRVRKLRCDGAKPACYNCQKVAHTDVQCIYDREPKRRGQDKAPRTRSAVGQRKPRRPASKKGEPPAPAPGQSDYPGAYEGA</sequence>
<dbReference type="STRING" id="5643.A0A060S5E6"/>
<name>A0A060S5E6_PYCCI</name>
<dbReference type="InterPro" id="IPR051711">
    <property type="entry name" value="Stress_Response_Reg"/>
</dbReference>
<reference evidence="8" key="1">
    <citation type="submission" date="2014-01" db="EMBL/GenBank/DDBJ databases">
        <title>The genome of the white-rot fungus Pycnoporus cinnabarinus: a basidiomycete model with a versatile arsenal for lignocellulosic biomass breakdown.</title>
        <authorList>
            <person name="Levasseur A."/>
            <person name="Lomascolo A."/>
            <person name="Ruiz-Duenas F.J."/>
            <person name="Uzan E."/>
            <person name="Piumi F."/>
            <person name="Kues U."/>
            <person name="Ram A.F.J."/>
            <person name="Murat C."/>
            <person name="Haon M."/>
            <person name="Benoit I."/>
            <person name="Arfi Y."/>
            <person name="Chevret D."/>
            <person name="Drula E."/>
            <person name="Kwon M.J."/>
            <person name="Gouret P."/>
            <person name="Lesage-Meessen L."/>
            <person name="Lombard V."/>
            <person name="Mariette J."/>
            <person name="Noirot C."/>
            <person name="Park J."/>
            <person name="Patyshakuliyeva A."/>
            <person name="Wieneger R.A.B."/>
            <person name="Wosten H.A.B."/>
            <person name="Martin F."/>
            <person name="Coutinho P.M."/>
            <person name="de Vries R."/>
            <person name="Martinez A.T."/>
            <person name="Klopp C."/>
            <person name="Pontarotti P."/>
            <person name="Henrissat B."/>
            <person name="Record E."/>
        </authorList>
    </citation>
    <scope>NUCLEOTIDE SEQUENCE [LARGE SCALE GENOMIC DNA]</scope>
    <source>
        <strain evidence="8">BRFM137</strain>
    </source>
</reference>
<dbReference type="Pfam" id="PF00172">
    <property type="entry name" value="Zn_clus"/>
    <property type="match status" value="1"/>
</dbReference>
<proteinExistence type="predicted"/>
<dbReference type="GO" id="GO:0045944">
    <property type="term" value="P:positive regulation of transcription by RNA polymerase II"/>
    <property type="evidence" value="ECO:0007669"/>
    <property type="project" value="TreeGrafter"/>
</dbReference>
<dbReference type="SUPFAM" id="SSF57701">
    <property type="entry name" value="Zn2/Cys6 DNA-binding domain"/>
    <property type="match status" value="1"/>
</dbReference>
<dbReference type="GO" id="GO:0000981">
    <property type="term" value="F:DNA-binding transcription factor activity, RNA polymerase II-specific"/>
    <property type="evidence" value="ECO:0007669"/>
    <property type="project" value="InterPro"/>
</dbReference>
<organism evidence="8 9">
    <name type="scientific">Pycnoporus cinnabarinus</name>
    <name type="common">Cinnabar-red polypore</name>
    <name type="synonym">Trametes cinnabarina</name>
    <dbReference type="NCBI Taxonomy" id="5643"/>
    <lineage>
        <taxon>Eukaryota</taxon>
        <taxon>Fungi</taxon>
        <taxon>Dikarya</taxon>
        <taxon>Basidiomycota</taxon>
        <taxon>Agaricomycotina</taxon>
        <taxon>Agaricomycetes</taxon>
        <taxon>Polyporales</taxon>
        <taxon>Polyporaceae</taxon>
        <taxon>Trametes</taxon>
    </lineage>
</organism>
<evidence type="ECO:0000256" key="5">
    <source>
        <dbReference type="ARBA" id="ARBA00023242"/>
    </source>
</evidence>
<evidence type="ECO:0000313" key="8">
    <source>
        <dbReference type="EMBL" id="CDO69667.1"/>
    </source>
</evidence>
<dbReference type="OrthoDB" id="39175at2759"/>
<evidence type="ECO:0000313" key="9">
    <source>
        <dbReference type="Proteomes" id="UP000029665"/>
    </source>
</evidence>
<comment type="caution">
    <text evidence="8">The sequence shown here is derived from an EMBL/GenBank/DDBJ whole genome shotgun (WGS) entry which is preliminary data.</text>
</comment>
<dbReference type="GO" id="GO:0005634">
    <property type="term" value="C:nucleus"/>
    <property type="evidence" value="ECO:0007669"/>
    <property type="project" value="UniProtKB-SubCell"/>
</dbReference>
<evidence type="ECO:0000256" key="6">
    <source>
        <dbReference type="SAM" id="MobiDB-lite"/>
    </source>
</evidence>
<dbReference type="EMBL" id="CCBP010000052">
    <property type="protein sequence ID" value="CDO69667.1"/>
    <property type="molecule type" value="Genomic_DNA"/>
</dbReference>
<dbReference type="HOGENOM" id="CLU_1012430_0_0_1"/>
<dbReference type="PANTHER" id="PTHR47540">
    <property type="entry name" value="THIAMINE REPRESSIBLE GENES REGULATORY PROTEIN THI5"/>
    <property type="match status" value="1"/>
</dbReference>
<keyword evidence="9" id="KW-1185">Reference proteome</keyword>
<comment type="subcellular location">
    <subcellularLocation>
        <location evidence="1">Nucleus</location>
    </subcellularLocation>
</comment>
<feature type="region of interest" description="Disordered" evidence="6">
    <location>
        <begin position="228"/>
        <end position="275"/>
    </location>
</feature>
<dbReference type="PANTHER" id="PTHR47540:SF2">
    <property type="entry name" value="ZN(II)2CYS6 TRANSCRIPTION FACTOR (EUROFUNG)"/>
    <property type="match status" value="1"/>
</dbReference>
<gene>
    <name evidence="8" type="ORF">BN946_scf184851.g55</name>
</gene>
<accession>A0A060S5E6</accession>
<keyword evidence="5" id="KW-0539">Nucleus</keyword>
<dbReference type="PROSITE" id="PS50048">
    <property type="entry name" value="ZN2_CY6_FUNGAL_2"/>
    <property type="match status" value="1"/>
</dbReference>
<feature type="compositionally biased region" description="Basic and acidic residues" evidence="6">
    <location>
        <begin position="228"/>
        <end position="237"/>
    </location>
</feature>
<dbReference type="GO" id="GO:0008270">
    <property type="term" value="F:zinc ion binding"/>
    <property type="evidence" value="ECO:0007669"/>
    <property type="project" value="InterPro"/>
</dbReference>
<dbReference type="InterPro" id="IPR001138">
    <property type="entry name" value="Zn2Cys6_DnaBD"/>
</dbReference>
<dbReference type="InterPro" id="IPR036864">
    <property type="entry name" value="Zn2-C6_fun-type_DNA-bd_sf"/>
</dbReference>
<evidence type="ECO:0000259" key="7">
    <source>
        <dbReference type="PROSITE" id="PS50048"/>
    </source>
</evidence>
<dbReference type="SMART" id="SM00066">
    <property type="entry name" value="GAL4"/>
    <property type="match status" value="1"/>
</dbReference>
<dbReference type="OMA" id="RCRTRKL"/>
<feature type="domain" description="Zn(2)-C6 fungal-type" evidence="7">
    <location>
        <begin position="191"/>
        <end position="224"/>
    </location>
</feature>
<evidence type="ECO:0000256" key="4">
    <source>
        <dbReference type="ARBA" id="ARBA00023163"/>
    </source>
</evidence>
<dbReference type="CDD" id="cd00067">
    <property type="entry name" value="GAL4"/>
    <property type="match status" value="1"/>
</dbReference>
<keyword evidence="2" id="KW-0805">Transcription regulation</keyword>
<dbReference type="Proteomes" id="UP000029665">
    <property type="component" value="Unassembled WGS sequence"/>
</dbReference>
<dbReference type="GO" id="GO:0043565">
    <property type="term" value="F:sequence-specific DNA binding"/>
    <property type="evidence" value="ECO:0007669"/>
    <property type="project" value="TreeGrafter"/>
</dbReference>
<keyword evidence="3" id="KW-0238">DNA-binding</keyword>
<keyword evidence="4" id="KW-0804">Transcription</keyword>
<evidence type="ECO:0000256" key="3">
    <source>
        <dbReference type="ARBA" id="ARBA00023125"/>
    </source>
</evidence>
<dbReference type="AlphaFoldDB" id="A0A060S5E6"/>
<evidence type="ECO:0000256" key="2">
    <source>
        <dbReference type="ARBA" id="ARBA00023015"/>
    </source>
</evidence>